<dbReference type="Gene3D" id="3.40.630.10">
    <property type="entry name" value="Zn peptidases"/>
    <property type="match status" value="1"/>
</dbReference>
<keyword evidence="4" id="KW-1185">Reference proteome</keyword>
<dbReference type="KEGG" id="nth:Nther_2406"/>
<evidence type="ECO:0000313" key="3">
    <source>
        <dbReference type="EMBL" id="ACB85971.1"/>
    </source>
</evidence>
<dbReference type="FunCoup" id="B2A0U1">
    <property type="interactions" value="10"/>
</dbReference>
<protein>
    <submittedName>
        <fullName evidence="3">Peptidase M28</fullName>
    </submittedName>
</protein>
<dbReference type="Pfam" id="PF02225">
    <property type="entry name" value="PA"/>
    <property type="match status" value="1"/>
</dbReference>
<dbReference type="eggNOG" id="COG2234">
    <property type="taxonomic scope" value="Bacteria"/>
</dbReference>
<dbReference type="EMBL" id="CP001034">
    <property type="protein sequence ID" value="ACB85971.1"/>
    <property type="molecule type" value="Genomic_DNA"/>
</dbReference>
<dbReference type="AlphaFoldDB" id="B2A0U1"/>
<proteinExistence type="predicted"/>
<reference evidence="3 4" key="2">
    <citation type="journal article" date="2011" name="J. Bacteriol.">
        <title>Complete genome sequence of the anaerobic, halophilic alkalithermophile Natranaerobius thermophilus JW/NM-WN-LF.</title>
        <authorList>
            <person name="Zhao B."/>
            <person name="Mesbah N.M."/>
            <person name="Dalin E."/>
            <person name="Goodwin L."/>
            <person name="Nolan M."/>
            <person name="Pitluck S."/>
            <person name="Chertkov O."/>
            <person name="Brettin T.S."/>
            <person name="Han J."/>
            <person name="Larimer F.W."/>
            <person name="Land M.L."/>
            <person name="Hauser L."/>
            <person name="Kyrpides N."/>
            <person name="Wiegel J."/>
        </authorList>
    </citation>
    <scope>NUCLEOTIDE SEQUENCE [LARGE SCALE GENOMIC DNA]</scope>
    <source>
        <strain evidence="4">ATCC BAA-1301 / DSM 18059 / JW/NM-WN-LF</strain>
    </source>
</reference>
<dbReference type="Pfam" id="PF04389">
    <property type="entry name" value="Peptidase_M28"/>
    <property type="match status" value="1"/>
</dbReference>
<evidence type="ECO:0000313" key="4">
    <source>
        <dbReference type="Proteomes" id="UP000001683"/>
    </source>
</evidence>
<dbReference type="RefSeq" id="WP_012448820.1">
    <property type="nucleotide sequence ID" value="NC_010718.1"/>
</dbReference>
<dbReference type="GO" id="GO:0008235">
    <property type="term" value="F:metalloexopeptidase activity"/>
    <property type="evidence" value="ECO:0007669"/>
    <property type="project" value="InterPro"/>
</dbReference>
<reference evidence="3 4" key="1">
    <citation type="submission" date="2008-04" db="EMBL/GenBank/DDBJ databases">
        <title>Complete sequence of chromosome of Natranaerobius thermophilus JW/NM-WN-LF.</title>
        <authorList>
            <consortium name="US DOE Joint Genome Institute"/>
            <person name="Copeland A."/>
            <person name="Lucas S."/>
            <person name="Lapidus A."/>
            <person name="Glavina del Rio T."/>
            <person name="Dalin E."/>
            <person name="Tice H."/>
            <person name="Bruce D."/>
            <person name="Goodwin L."/>
            <person name="Pitluck S."/>
            <person name="Chertkov O."/>
            <person name="Brettin T."/>
            <person name="Detter J.C."/>
            <person name="Han C."/>
            <person name="Kuske C.R."/>
            <person name="Schmutz J."/>
            <person name="Larimer F."/>
            <person name="Land M."/>
            <person name="Hauser L."/>
            <person name="Kyrpides N."/>
            <person name="Lykidis A."/>
            <person name="Mesbah N.M."/>
            <person name="Wiegel J."/>
        </authorList>
    </citation>
    <scope>NUCLEOTIDE SEQUENCE [LARGE SCALE GENOMIC DNA]</scope>
    <source>
        <strain evidence="4">ATCC BAA-1301 / DSM 18059 / JW/NM-WN-LF</strain>
    </source>
</reference>
<sequence length="584" mass="64394">MFKGGKNLGITVLALFILLIGSQVGSQAAFGGVSHIQETSELSLEIDGQEIETDLQLEQGRTMVDASSVNEYLPHDLDNEIVPVRETFEEIGAEVSWVSATETVEINLEDRVVEELEEDVDEEVITEDEVLGIDHEVLEQIDVDHAMEHVEYLAQDIGTRPAGTSDEHKAADYLVEYYQDLGYEVNKQEFPVGFAGPEMAVLANVEIEDGEQWYGEIDYDHETEYGDDYPWGTFEERHGTEWEMWASPGGLITEGKQEVRAEVVNVGSGDIEDIDEKVEDKIVLVEGDFRQLDPEEFGQIVVEVEDEGGDGVIIYNSGGPGGALGQAFPPYMSEQANIPVLGASYIHGIWLEEMVANSDDGVELTIDTVVKEDLTSYNVEATKSADDENAPIIAVTGHYDSVVSAPGANDNASGTAATMEMARVFKEYDGDVELRFINFGAEEVGLVGSRYYVEQLSQDEQERFKGVYNPDMVATSDPYIEHLFAQTVDGEPNLVTDSMKEADKALGYEEVAQGQFSASDHLPFHEAGIPAALFIHMSGEGTQEDFYTEPVYHTPLDTVEDNICEDRYEKALEIIGTAVLDVIN</sequence>
<dbReference type="PANTHER" id="PTHR12147:SF26">
    <property type="entry name" value="PEPTIDASE M28 DOMAIN-CONTAINING PROTEIN"/>
    <property type="match status" value="1"/>
</dbReference>
<feature type="domain" description="PA" evidence="1">
    <location>
        <begin position="261"/>
        <end position="348"/>
    </location>
</feature>
<dbReference type="InterPro" id="IPR007484">
    <property type="entry name" value="Peptidase_M28"/>
</dbReference>
<gene>
    <name evidence="3" type="ordered locus">Nther_2406</name>
</gene>
<evidence type="ECO:0000259" key="1">
    <source>
        <dbReference type="Pfam" id="PF02225"/>
    </source>
</evidence>
<dbReference type="CDD" id="cd05661">
    <property type="entry name" value="M28_like_PA"/>
    <property type="match status" value="1"/>
</dbReference>
<name>B2A0U1_NATTJ</name>
<dbReference type="GO" id="GO:0006508">
    <property type="term" value="P:proteolysis"/>
    <property type="evidence" value="ECO:0007669"/>
    <property type="project" value="InterPro"/>
</dbReference>
<evidence type="ECO:0000259" key="2">
    <source>
        <dbReference type="Pfam" id="PF04389"/>
    </source>
</evidence>
<dbReference type="OrthoDB" id="9762302at2"/>
<dbReference type="HOGENOM" id="CLU_466787_0_0_9"/>
<dbReference type="SUPFAM" id="SSF53187">
    <property type="entry name" value="Zn-dependent exopeptidases"/>
    <property type="match status" value="1"/>
</dbReference>
<dbReference type="Proteomes" id="UP000001683">
    <property type="component" value="Chromosome"/>
</dbReference>
<dbReference type="PANTHER" id="PTHR12147">
    <property type="entry name" value="METALLOPEPTIDASE M28 FAMILY MEMBER"/>
    <property type="match status" value="1"/>
</dbReference>
<dbReference type="SUPFAM" id="SSF52025">
    <property type="entry name" value="PA domain"/>
    <property type="match status" value="1"/>
</dbReference>
<dbReference type="InterPro" id="IPR046450">
    <property type="entry name" value="PA_dom_sf"/>
</dbReference>
<feature type="domain" description="Peptidase M28" evidence="2">
    <location>
        <begin position="379"/>
        <end position="574"/>
    </location>
</feature>
<accession>B2A0U1</accession>
<dbReference type="InterPro" id="IPR045175">
    <property type="entry name" value="M28_fam"/>
</dbReference>
<organism evidence="3 4">
    <name type="scientific">Natranaerobius thermophilus (strain ATCC BAA-1301 / DSM 18059 / JW/NM-WN-LF)</name>
    <dbReference type="NCBI Taxonomy" id="457570"/>
    <lineage>
        <taxon>Bacteria</taxon>
        <taxon>Bacillati</taxon>
        <taxon>Bacillota</taxon>
        <taxon>Clostridia</taxon>
        <taxon>Natranaerobiales</taxon>
        <taxon>Natranaerobiaceae</taxon>
        <taxon>Natranaerobius</taxon>
    </lineage>
</organism>
<dbReference type="Gene3D" id="3.50.30.30">
    <property type="match status" value="1"/>
</dbReference>
<dbReference type="InParanoid" id="B2A0U1"/>
<dbReference type="InterPro" id="IPR003137">
    <property type="entry name" value="PA_domain"/>
</dbReference>